<sequence>MILERYVHDSPCIETFDLINRGAVWSCFSMSKTIERYQKREKEIGIGHKLAVDQDMQNEEEDAQSLAKKIESLEDCKQKLLGNGLEPCSVSELQQLENQLERSLSRIRDRKNQLFREQIKKLKEEERRLSEENAKLREQCGMQPLHSSTSIEEEEETTEVVTELFIGPPERRERL</sequence>
<evidence type="ECO:0000313" key="3">
    <source>
        <dbReference type="EMBL" id="KAK8533194.1"/>
    </source>
</evidence>
<dbReference type="PROSITE" id="PS51297">
    <property type="entry name" value="K_BOX"/>
    <property type="match status" value="1"/>
</dbReference>
<keyword evidence="4" id="KW-1185">Reference proteome</keyword>
<organism evidence="3 4">
    <name type="scientific">Hibiscus sabdariffa</name>
    <name type="common">roselle</name>
    <dbReference type="NCBI Taxonomy" id="183260"/>
    <lineage>
        <taxon>Eukaryota</taxon>
        <taxon>Viridiplantae</taxon>
        <taxon>Streptophyta</taxon>
        <taxon>Embryophyta</taxon>
        <taxon>Tracheophyta</taxon>
        <taxon>Spermatophyta</taxon>
        <taxon>Magnoliopsida</taxon>
        <taxon>eudicotyledons</taxon>
        <taxon>Gunneridae</taxon>
        <taxon>Pentapetalae</taxon>
        <taxon>rosids</taxon>
        <taxon>malvids</taxon>
        <taxon>Malvales</taxon>
        <taxon>Malvaceae</taxon>
        <taxon>Malvoideae</taxon>
        <taxon>Hibiscus</taxon>
    </lineage>
</organism>
<evidence type="ECO:0000259" key="2">
    <source>
        <dbReference type="PROSITE" id="PS51297"/>
    </source>
</evidence>
<proteinExistence type="predicted"/>
<evidence type="ECO:0000313" key="4">
    <source>
        <dbReference type="Proteomes" id="UP001472677"/>
    </source>
</evidence>
<name>A0ABR2D9X9_9ROSI</name>
<comment type="caution">
    <text evidence="3">The sequence shown here is derived from an EMBL/GenBank/DDBJ whole genome shotgun (WGS) entry which is preliminary data.</text>
</comment>
<gene>
    <name evidence="3" type="ORF">V6N12_076473</name>
</gene>
<protein>
    <recommendedName>
        <fullName evidence="2">K-box domain-containing protein</fullName>
    </recommendedName>
</protein>
<reference evidence="3 4" key="1">
    <citation type="journal article" date="2024" name="G3 (Bethesda)">
        <title>Genome assembly of Hibiscus sabdariffa L. provides insights into metabolisms of medicinal natural products.</title>
        <authorList>
            <person name="Kim T."/>
        </authorList>
    </citation>
    <scope>NUCLEOTIDE SEQUENCE [LARGE SCALE GENOMIC DNA]</scope>
    <source>
        <strain evidence="3">TK-2024</strain>
        <tissue evidence="3">Old leaves</tissue>
    </source>
</reference>
<feature type="region of interest" description="Disordered" evidence="1">
    <location>
        <begin position="135"/>
        <end position="175"/>
    </location>
</feature>
<dbReference type="EMBL" id="JBBPBM010000033">
    <property type="protein sequence ID" value="KAK8533194.1"/>
    <property type="molecule type" value="Genomic_DNA"/>
</dbReference>
<dbReference type="Proteomes" id="UP001472677">
    <property type="component" value="Unassembled WGS sequence"/>
</dbReference>
<dbReference type="InterPro" id="IPR002487">
    <property type="entry name" value="TF_Kbox"/>
</dbReference>
<feature type="domain" description="K-box" evidence="2">
    <location>
        <begin position="56"/>
        <end position="146"/>
    </location>
</feature>
<evidence type="ECO:0000256" key="1">
    <source>
        <dbReference type="SAM" id="MobiDB-lite"/>
    </source>
</evidence>
<accession>A0ABR2D9X9</accession>
<dbReference type="Pfam" id="PF01486">
    <property type="entry name" value="K-box"/>
    <property type="match status" value="1"/>
</dbReference>